<feature type="chain" id="PRO_5046122805" evidence="1">
    <location>
        <begin position="23"/>
        <end position="271"/>
    </location>
</feature>
<keyword evidence="3" id="KW-1185">Reference proteome</keyword>
<evidence type="ECO:0000313" key="3">
    <source>
        <dbReference type="Proteomes" id="UP001589608"/>
    </source>
</evidence>
<dbReference type="Proteomes" id="UP001589608">
    <property type="component" value="Unassembled WGS sequence"/>
</dbReference>
<dbReference type="Gene3D" id="3.60.10.10">
    <property type="entry name" value="Endonuclease/exonuclease/phosphatase"/>
    <property type="match status" value="1"/>
</dbReference>
<evidence type="ECO:0000313" key="2">
    <source>
        <dbReference type="EMBL" id="MFB9451445.1"/>
    </source>
</evidence>
<evidence type="ECO:0000256" key="1">
    <source>
        <dbReference type="SAM" id="SignalP"/>
    </source>
</evidence>
<proteinExistence type="predicted"/>
<keyword evidence="2" id="KW-0378">Hydrolase</keyword>
<dbReference type="EMBL" id="JBHMCA010000090">
    <property type="protein sequence ID" value="MFB9451445.1"/>
    <property type="molecule type" value="Genomic_DNA"/>
</dbReference>
<feature type="signal peptide" evidence="1">
    <location>
        <begin position="1"/>
        <end position="22"/>
    </location>
</feature>
<dbReference type="RefSeq" id="WP_223104314.1">
    <property type="nucleotide sequence ID" value="NZ_CP061913.1"/>
</dbReference>
<dbReference type="SUPFAM" id="SSF56219">
    <property type="entry name" value="DNase I-like"/>
    <property type="match status" value="1"/>
</dbReference>
<accession>A0ABV5MRE5</accession>
<protein>
    <submittedName>
        <fullName evidence="2">Endonuclease/exonuclease/phosphatase family protein</fullName>
    </submittedName>
</protein>
<comment type="caution">
    <text evidence="2">The sequence shown here is derived from an EMBL/GenBank/DDBJ whole genome shotgun (WGS) entry which is preliminary data.</text>
</comment>
<sequence>MTGRVVRRTAAVLAFLAAAVLAATPSPGEAARPPLRVLQLNLCDSGFAGCYSGRALDVAAAVMRANRPDIVTLNEICSGDVEALGTVLDGVFPGDLVVRAFEPAGDRRTGAPFACVNGEDYGIGLLARFAGGRRTTVVEGGLYPEQDTQDLHDPEQRAWVCVHAAGAYQACTTHLANTVPGVAFKQCQYLFGVAIPGLHDRAGYVPTVAAGDFNLLERAQGCIPERAYVRADDGAVQYVAATADHAVIGSSALDLQQATDHPGLLVSLAAN</sequence>
<name>A0ABV5MRE5_9ACTN</name>
<dbReference type="InterPro" id="IPR036691">
    <property type="entry name" value="Endo/exonu/phosph_ase_sf"/>
</dbReference>
<dbReference type="GO" id="GO:0004519">
    <property type="term" value="F:endonuclease activity"/>
    <property type="evidence" value="ECO:0007669"/>
    <property type="project" value="UniProtKB-KW"/>
</dbReference>
<gene>
    <name evidence="2" type="ORF">ACFFTR_50995</name>
</gene>
<keyword evidence="2" id="KW-0255">Endonuclease</keyword>
<reference evidence="2 3" key="1">
    <citation type="submission" date="2024-09" db="EMBL/GenBank/DDBJ databases">
        <authorList>
            <person name="Sun Q."/>
            <person name="Mori K."/>
        </authorList>
    </citation>
    <scope>NUCLEOTIDE SEQUENCE [LARGE SCALE GENOMIC DNA]</scope>
    <source>
        <strain evidence="2 3">JCM 3307</strain>
    </source>
</reference>
<keyword evidence="2" id="KW-0540">Nuclease</keyword>
<organism evidence="2 3">
    <name type="scientific">Dactylosporangium vinaceum</name>
    <dbReference type="NCBI Taxonomy" id="53362"/>
    <lineage>
        <taxon>Bacteria</taxon>
        <taxon>Bacillati</taxon>
        <taxon>Actinomycetota</taxon>
        <taxon>Actinomycetes</taxon>
        <taxon>Micromonosporales</taxon>
        <taxon>Micromonosporaceae</taxon>
        <taxon>Dactylosporangium</taxon>
    </lineage>
</organism>
<keyword evidence="1" id="KW-0732">Signal</keyword>